<feature type="region of interest" description="Disordered" evidence="1">
    <location>
        <begin position="138"/>
        <end position="159"/>
    </location>
</feature>
<evidence type="ECO:0008006" key="4">
    <source>
        <dbReference type="Google" id="ProtNLM"/>
    </source>
</evidence>
<keyword evidence="3" id="KW-1185">Reference proteome</keyword>
<organism evidence="2 3">
    <name type="scientific">Nocardia lasii</name>
    <dbReference type="NCBI Taxonomy" id="1616107"/>
    <lineage>
        <taxon>Bacteria</taxon>
        <taxon>Bacillati</taxon>
        <taxon>Actinomycetota</taxon>
        <taxon>Actinomycetes</taxon>
        <taxon>Mycobacteriales</taxon>
        <taxon>Nocardiaceae</taxon>
        <taxon>Nocardia</taxon>
    </lineage>
</organism>
<protein>
    <recommendedName>
        <fullName evidence="4">Transposase</fullName>
    </recommendedName>
</protein>
<comment type="caution">
    <text evidence="2">The sequence shown here is derived from an EMBL/GenBank/DDBJ whole genome shotgun (WGS) entry which is preliminary data.</text>
</comment>
<dbReference type="EMBL" id="JBHSQN010000013">
    <property type="protein sequence ID" value="MFC6013104.1"/>
    <property type="molecule type" value="Genomic_DNA"/>
</dbReference>
<dbReference type="RefSeq" id="WP_378607810.1">
    <property type="nucleotide sequence ID" value="NZ_JBHSQN010000013.1"/>
</dbReference>
<gene>
    <name evidence="2" type="ORF">ACFP3H_18760</name>
</gene>
<reference evidence="3" key="1">
    <citation type="journal article" date="2019" name="Int. J. Syst. Evol. Microbiol.">
        <title>The Global Catalogue of Microorganisms (GCM) 10K type strain sequencing project: providing services to taxonomists for standard genome sequencing and annotation.</title>
        <authorList>
            <consortium name="The Broad Institute Genomics Platform"/>
            <consortium name="The Broad Institute Genome Sequencing Center for Infectious Disease"/>
            <person name="Wu L."/>
            <person name="Ma J."/>
        </authorList>
    </citation>
    <scope>NUCLEOTIDE SEQUENCE [LARGE SCALE GENOMIC DNA]</scope>
    <source>
        <strain evidence="3">CCUG 36956</strain>
    </source>
</reference>
<dbReference type="Proteomes" id="UP001596223">
    <property type="component" value="Unassembled WGS sequence"/>
</dbReference>
<accession>A0ABW1JWG0</accession>
<evidence type="ECO:0000256" key="1">
    <source>
        <dbReference type="SAM" id="MobiDB-lite"/>
    </source>
</evidence>
<proteinExistence type="predicted"/>
<evidence type="ECO:0000313" key="2">
    <source>
        <dbReference type="EMBL" id="MFC6013104.1"/>
    </source>
</evidence>
<name>A0ABW1JWG0_9NOCA</name>
<evidence type="ECO:0000313" key="3">
    <source>
        <dbReference type="Proteomes" id="UP001596223"/>
    </source>
</evidence>
<sequence length="236" mass="27123">MPRQTKVELYAAIRRDARAGMSGRASQTKYGVGWRTVQAATNAAWPNQRRKYPTRGSKLDPFKPFIDEVLRAELRAPRKQRHTIKRLYARLLDEHGMDDVAYQTLRDYIAERKPQVHAEEGKGPAEVFIRQTHHLRATPTMSASRRPGPPPLQYLPQPRRTPRTINADLQHLRADDVLHGLQGHRSAVVPRLPASLCGLHEMRCHETNPRRNPPRTALRHLRPTRPLPMACLPRLR</sequence>